<evidence type="ECO:0000313" key="2">
    <source>
        <dbReference type="EnsemblPlants" id="OMERI11G12770.1"/>
    </source>
</evidence>
<keyword evidence="1" id="KW-1133">Transmembrane helix</keyword>
<dbReference type="Pfam" id="PF03140">
    <property type="entry name" value="DUF247"/>
    <property type="match status" value="1"/>
</dbReference>
<feature type="transmembrane region" description="Helical" evidence="1">
    <location>
        <begin position="54"/>
        <end position="72"/>
    </location>
</feature>
<evidence type="ECO:0000313" key="3">
    <source>
        <dbReference type="Proteomes" id="UP000008021"/>
    </source>
</evidence>
<dbReference type="InterPro" id="IPR004158">
    <property type="entry name" value="DUF247_pln"/>
</dbReference>
<dbReference type="Proteomes" id="UP000008021">
    <property type="component" value="Chromosome 11"/>
</dbReference>
<accession>A0A0E0F6B0</accession>
<keyword evidence="1" id="KW-0472">Membrane</keyword>
<dbReference type="HOGENOM" id="CLU_2444540_0_0_1"/>
<dbReference type="EnsemblPlants" id="OMERI11G12770.1">
    <property type="protein sequence ID" value="OMERI11G12770.1"/>
    <property type="gene ID" value="OMERI11G12770"/>
</dbReference>
<reference evidence="2" key="1">
    <citation type="submission" date="2015-04" db="UniProtKB">
        <authorList>
            <consortium name="EnsemblPlants"/>
        </authorList>
    </citation>
    <scope>IDENTIFICATION</scope>
</reference>
<keyword evidence="1" id="KW-0812">Transmembrane</keyword>
<dbReference type="AlphaFoldDB" id="A0A0E0F6B0"/>
<dbReference type="STRING" id="40149.A0A0E0F6B0"/>
<name>A0A0E0F6B0_9ORYZ</name>
<organism evidence="2">
    <name type="scientific">Oryza meridionalis</name>
    <dbReference type="NCBI Taxonomy" id="40149"/>
    <lineage>
        <taxon>Eukaryota</taxon>
        <taxon>Viridiplantae</taxon>
        <taxon>Streptophyta</taxon>
        <taxon>Embryophyta</taxon>
        <taxon>Tracheophyta</taxon>
        <taxon>Spermatophyta</taxon>
        <taxon>Magnoliopsida</taxon>
        <taxon>Liliopsida</taxon>
        <taxon>Poales</taxon>
        <taxon>Poaceae</taxon>
        <taxon>BOP clade</taxon>
        <taxon>Oryzoideae</taxon>
        <taxon>Oryzeae</taxon>
        <taxon>Oryzinae</taxon>
        <taxon>Oryza</taxon>
    </lineage>
</organism>
<dbReference type="Gramene" id="OMERI11G12770.1">
    <property type="protein sequence ID" value="OMERI11G12770.1"/>
    <property type="gene ID" value="OMERI11G12770"/>
</dbReference>
<sequence>MVFVYFIDNLIDTAKDVALLNSIIDVLREVKAHRKKLWNTWRASFIHTYCSSPWVLISIVTAFIILVATIMVEGYPSPDGSSNPVRTPIG</sequence>
<protein>
    <submittedName>
        <fullName evidence="2">Uncharacterized protein</fullName>
    </submittedName>
</protein>
<reference evidence="2" key="2">
    <citation type="submission" date="2018-05" db="EMBL/GenBank/DDBJ databases">
        <title>OmerRS3 (Oryza meridionalis Reference Sequence Version 3).</title>
        <authorList>
            <person name="Zhang J."/>
            <person name="Kudrna D."/>
            <person name="Lee S."/>
            <person name="Talag J."/>
            <person name="Welchert J."/>
            <person name="Wing R.A."/>
        </authorList>
    </citation>
    <scope>NUCLEOTIDE SEQUENCE [LARGE SCALE GENOMIC DNA]</scope>
    <source>
        <strain evidence="2">cv. OR44</strain>
    </source>
</reference>
<keyword evidence="3" id="KW-1185">Reference proteome</keyword>
<evidence type="ECO:0000256" key="1">
    <source>
        <dbReference type="SAM" id="Phobius"/>
    </source>
</evidence>
<proteinExistence type="predicted"/>